<dbReference type="Pfam" id="PF16325">
    <property type="entry name" value="Peptidase_U32_C"/>
    <property type="match status" value="1"/>
</dbReference>
<dbReference type="SUPFAM" id="SSF51395">
    <property type="entry name" value="FMN-linked oxidoreductases"/>
    <property type="match status" value="1"/>
</dbReference>
<name>A0A9D2H378_9FIRM</name>
<reference evidence="5" key="1">
    <citation type="journal article" date="2021" name="PeerJ">
        <title>Extensive microbial diversity within the chicken gut microbiome revealed by metagenomics and culture.</title>
        <authorList>
            <person name="Gilroy R."/>
            <person name="Ravi A."/>
            <person name="Getino M."/>
            <person name="Pursley I."/>
            <person name="Horton D.L."/>
            <person name="Alikhan N.F."/>
            <person name="Baker D."/>
            <person name="Gharbi K."/>
            <person name="Hall N."/>
            <person name="Watson M."/>
            <person name="Adriaenssens E.M."/>
            <person name="Foster-Nyarko E."/>
            <person name="Jarju S."/>
            <person name="Secka A."/>
            <person name="Antonio M."/>
            <person name="Oren A."/>
            <person name="Chaudhuri R.R."/>
            <person name="La Ragione R."/>
            <person name="Hildebrand F."/>
            <person name="Pallen M.J."/>
        </authorList>
    </citation>
    <scope>NUCLEOTIDE SEQUENCE</scope>
    <source>
        <strain evidence="5">CHK156-179</strain>
    </source>
</reference>
<dbReference type="GO" id="GO:0006508">
    <property type="term" value="P:proteolysis"/>
    <property type="evidence" value="ECO:0007669"/>
    <property type="project" value="UniProtKB-KW"/>
</dbReference>
<organism evidence="5 6">
    <name type="scientific">Candidatus Gallimonas gallistercoris</name>
    <dbReference type="NCBI Taxonomy" id="2838602"/>
    <lineage>
        <taxon>Bacteria</taxon>
        <taxon>Bacillati</taxon>
        <taxon>Bacillota</taxon>
        <taxon>Clostridia</taxon>
        <taxon>Candidatus Gallimonas</taxon>
    </lineage>
</organism>
<dbReference type="EMBL" id="DXAJ01000070">
    <property type="protein sequence ID" value="HJA02646.1"/>
    <property type="molecule type" value="Genomic_DNA"/>
</dbReference>
<keyword evidence="1" id="KW-0645">Protease</keyword>
<keyword evidence="2" id="KW-0378">Hydrolase</keyword>
<gene>
    <name evidence="5" type="ORF">H9797_04615</name>
</gene>
<reference evidence="5" key="2">
    <citation type="submission" date="2021-04" db="EMBL/GenBank/DDBJ databases">
        <authorList>
            <person name="Gilroy R."/>
        </authorList>
    </citation>
    <scope>NUCLEOTIDE SEQUENCE</scope>
    <source>
        <strain evidence="5">CHK156-179</strain>
    </source>
</reference>
<evidence type="ECO:0000313" key="6">
    <source>
        <dbReference type="Proteomes" id="UP000824221"/>
    </source>
</evidence>
<dbReference type="GO" id="GO:0008233">
    <property type="term" value="F:peptidase activity"/>
    <property type="evidence" value="ECO:0007669"/>
    <property type="project" value="UniProtKB-KW"/>
</dbReference>
<feature type="domain" description="Peptidase family U32 C-terminal" evidence="4">
    <location>
        <begin position="315"/>
        <end position="406"/>
    </location>
</feature>
<sequence>MTRCELLAPAGNLNKLKLAFYYGADAVYVGGKSFSLRTFADNFTDEELAEGIAFAHARGKKVYVAVNIFARNADFAQLPGYFRTLERIGADAVLVSDLGVFRACREAAPSLPIHISTQANTTNSQSAAMWKELGASRVVLARELSLEEIANIHEENPDLELEAFVHGAMCISYSGRCLLSDYLDGRSSNRGACVQACRYRYEIRTQECKNDGWTEVQEDEKGTYFLNSKDLNMSAHLSELETAGVCSFKIEGRMKSEYYLATVVNAYRRILDGGELQVLQEELSCAAHRDYTTAYMLGKNDKTVSYDNSQTKGTCEFIAVVRGYDGSGNGSEDGTGRCGRVYAEMRTRFYEGDVLEILSPSDAFGKEIVVTHMKDSAGAPCTDAKRVQEIVSFDCPYALHEGDILRRRR</sequence>
<proteinExistence type="inferred from homology"/>
<evidence type="ECO:0000259" key="4">
    <source>
        <dbReference type="Pfam" id="PF16325"/>
    </source>
</evidence>
<accession>A0A9D2H378</accession>
<dbReference type="PANTHER" id="PTHR30217:SF6">
    <property type="entry name" value="TRNA HYDROXYLATION PROTEIN P"/>
    <property type="match status" value="1"/>
</dbReference>
<protein>
    <submittedName>
        <fullName evidence="5">U32 family peptidase</fullName>
    </submittedName>
</protein>
<evidence type="ECO:0000313" key="5">
    <source>
        <dbReference type="EMBL" id="HJA02646.1"/>
    </source>
</evidence>
<comment type="caution">
    <text evidence="5">The sequence shown here is derived from an EMBL/GenBank/DDBJ whole genome shotgun (WGS) entry which is preliminary data.</text>
</comment>
<evidence type="ECO:0000256" key="3">
    <source>
        <dbReference type="ARBA" id="ARBA00038374"/>
    </source>
</evidence>
<dbReference type="PANTHER" id="PTHR30217">
    <property type="entry name" value="PEPTIDASE U32 FAMILY"/>
    <property type="match status" value="1"/>
</dbReference>
<dbReference type="Gene3D" id="2.40.30.10">
    <property type="entry name" value="Translation factors"/>
    <property type="match status" value="1"/>
</dbReference>
<dbReference type="InterPro" id="IPR032525">
    <property type="entry name" value="Peptidase_U32_C"/>
</dbReference>
<dbReference type="InterPro" id="IPR051454">
    <property type="entry name" value="RNA/ubiquinone_mod_enzymes"/>
</dbReference>
<evidence type="ECO:0000256" key="1">
    <source>
        <dbReference type="ARBA" id="ARBA00022670"/>
    </source>
</evidence>
<comment type="similarity">
    <text evidence="3">Belongs to the peptidase U32 family.</text>
</comment>
<dbReference type="Pfam" id="PF01136">
    <property type="entry name" value="Peptidase_U32"/>
    <property type="match status" value="1"/>
</dbReference>
<dbReference type="AlphaFoldDB" id="A0A9D2H378"/>
<evidence type="ECO:0000256" key="2">
    <source>
        <dbReference type="ARBA" id="ARBA00022801"/>
    </source>
</evidence>
<dbReference type="PROSITE" id="PS01276">
    <property type="entry name" value="PEPTIDASE_U32"/>
    <property type="match status" value="1"/>
</dbReference>
<dbReference type="InterPro" id="IPR001539">
    <property type="entry name" value="Peptidase_U32"/>
</dbReference>
<dbReference type="Proteomes" id="UP000824221">
    <property type="component" value="Unassembled WGS sequence"/>
</dbReference>